<accession>A0A671RPS4</accession>
<dbReference type="AlphaFoldDB" id="A0A671RPS4"/>
<proteinExistence type="predicted"/>
<dbReference type="PANTHER" id="PTHR33198">
    <property type="entry name" value="ANK_REP_REGION DOMAIN-CONTAINING PROTEIN-RELATED"/>
    <property type="match status" value="1"/>
</dbReference>
<sequence length="210" mass="23636">MFLSCPGEPTMPFDMWLCIFDNYLLVINAVGNAWPDTRKRATLLHCLGAEGQCIFYALPDTGETYDTSVTALQKQFMPKVNVVVEQLTFRKRVQAPHENIQQYVAALHALAASCDFGDKVDDMICDQLLEHLQSDDIRQRLLLEPDLTLQKATALTIQLEAAAEQTKRMTADRDAPVQMYKFSHTIQLLTCCSIFQSCPAIVYPCCSFCS</sequence>
<organism evidence="1 2">
    <name type="scientific">Sinocyclocheilus anshuiensis</name>
    <dbReference type="NCBI Taxonomy" id="1608454"/>
    <lineage>
        <taxon>Eukaryota</taxon>
        <taxon>Metazoa</taxon>
        <taxon>Chordata</taxon>
        <taxon>Craniata</taxon>
        <taxon>Vertebrata</taxon>
        <taxon>Euteleostomi</taxon>
        <taxon>Actinopterygii</taxon>
        <taxon>Neopterygii</taxon>
        <taxon>Teleostei</taxon>
        <taxon>Ostariophysi</taxon>
        <taxon>Cypriniformes</taxon>
        <taxon>Cyprinidae</taxon>
        <taxon>Cyprininae</taxon>
        <taxon>Sinocyclocheilus</taxon>
    </lineage>
</organism>
<reference evidence="1" key="2">
    <citation type="submission" date="2025-09" db="UniProtKB">
        <authorList>
            <consortium name="Ensembl"/>
        </authorList>
    </citation>
    <scope>IDENTIFICATION</scope>
</reference>
<evidence type="ECO:0008006" key="3">
    <source>
        <dbReference type="Google" id="ProtNLM"/>
    </source>
</evidence>
<dbReference type="Proteomes" id="UP000472260">
    <property type="component" value="Unassembled WGS sequence"/>
</dbReference>
<evidence type="ECO:0000313" key="2">
    <source>
        <dbReference type="Proteomes" id="UP000472260"/>
    </source>
</evidence>
<name>A0A671RPS4_9TELE</name>
<reference evidence="1" key="1">
    <citation type="submission" date="2025-08" db="UniProtKB">
        <authorList>
            <consortium name="Ensembl"/>
        </authorList>
    </citation>
    <scope>IDENTIFICATION</scope>
</reference>
<dbReference type="Ensembl" id="ENSSANT00000090997.1">
    <property type="protein sequence ID" value="ENSSANP00000085618.1"/>
    <property type="gene ID" value="ENSSANG00000042482.1"/>
</dbReference>
<evidence type="ECO:0000313" key="1">
    <source>
        <dbReference type="Ensembl" id="ENSSANP00000085618.1"/>
    </source>
</evidence>
<dbReference type="PANTHER" id="PTHR33198:SF20">
    <property type="entry name" value="RETROTRANSPOSON GAG DOMAIN-CONTAINING PROTEIN"/>
    <property type="match status" value="1"/>
</dbReference>
<keyword evidence="2" id="KW-1185">Reference proteome</keyword>
<protein>
    <recommendedName>
        <fullName evidence="3">Retrotransposon gag domain-containing protein</fullName>
    </recommendedName>
</protein>